<reference evidence="1" key="2">
    <citation type="journal article" date="2015" name="Fish Shellfish Immunol.">
        <title>Early steps in the European eel (Anguilla anguilla)-Vibrio vulnificus interaction in the gills: Role of the RtxA13 toxin.</title>
        <authorList>
            <person name="Callol A."/>
            <person name="Pajuelo D."/>
            <person name="Ebbesson L."/>
            <person name="Teles M."/>
            <person name="MacKenzie S."/>
            <person name="Amaro C."/>
        </authorList>
    </citation>
    <scope>NUCLEOTIDE SEQUENCE</scope>
</reference>
<sequence>MTKCFNYCTNQDTVLKSLALKSHFAQETA</sequence>
<organism evidence="1">
    <name type="scientific">Anguilla anguilla</name>
    <name type="common">European freshwater eel</name>
    <name type="synonym">Muraena anguilla</name>
    <dbReference type="NCBI Taxonomy" id="7936"/>
    <lineage>
        <taxon>Eukaryota</taxon>
        <taxon>Metazoa</taxon>
        <taxon>Chordata</taxon>
        <taxon>Craniata</taxon>
        <taxon>Vertebrata</taxon>
        <taxon>Euteleostomi</taxon>
        <taxon>Actinopterygii</taxon>
        <taxon>Neopterygii</taxon>
        <taxon>Teleostei</taxon>
        <taxon>Anguilliformes</taxon>
        <taxon>Anguillidae</taxon>
        <taxon>Anguilla</taxon>
    </lineage>
</organism>
<protein>
    <submittedName>
        <fullName evidence="1">Uncharacterized protein</fullName>
    </submittedName>
</protein>
<dbReference type="EMBL" id="GBXM01085486">
    <property type="protein sequence ID" value="JAH23091.1"/>
    <property type="molecule type" value="Transcribed_RNA"/>
</dbReference>
<evidence type="ECO:0000313" key="1">
    <source>
        <dbReference type="EMBL" id="JAH23091.1"/>
    </source>
</evidence>
<name>A0A0E9R1N3_ANGAN</name>
<dbReference type="AlphaFoldDB" id="A0A0E9R1N3"/>
<proteinExistence type="predicted"/>
<accession>A0A0E9R1N3</accession>
<reference evidence="1" key="1">
    <citation type="submission" date="2014-11" db="EMBL/GenBank/DDBJ databases">
        <authorList>
            <person name="Amaro Gonzalez C."/>
        </authorList>
    </citation>
    <scope>NUCLEOTIDE SEQUENCE</scope>
</reference>